<feature type="compositionally biased region" description="Basic residues" evidence="1">
    <location>
        <begin position="310"/>
        <end position="330"/>
    </location>
</feature>
<organism evidence="4 5">
    <name type="scientific">Clupea harengus</name>
    <name type="common">Atlantic herring</name>
    <dbReference type="NCBI Taxonomy" id="7950"/>
    <lineage>
        <taxon>Eukaryota</taxon>
        <taxon>Metazoa</taxon>
        <taxon>Chordata</taxon>
        <taxon>Craniata</taxon>
        <taxon>Vertebrata</taxon>
        <taxon>Euteleostomi</taxon>
        <taxon>Actinopterygii</taxon>
        <taxon>Neopterygii</taxon>
        <taxon>Teleostei</taxon>
        <taxon>Clupei</taxon>
        <taxon>Clupeiformes</taxon>
        <taxon>Clupeoidei</taxon>
        <taxon>Clupeidae</taxon>
        <taxon>Clupea</taxon>
    </lineage>
</organism>
<gene>
    <name evidence="5" type="primary">LOC116224655</name>
</gene>
<evidence type="ECO:0000259" key="3">
    <source>
        <dbReference type="PROSITE" id="PS50041"/>
    </source>
</evidence>
<dbReference type="OrthoDB" id="6369810at2759"/>
<dbReference type="PANTHER" id="PTHR45784:SF5">
    <property type="entry name" value="C-TYPE LECTIN DOMAIN FAMILY 20 MEMBER A-RELATED"/>
    <property type="match status" value="1"/>
</dbReference>
<dbReference type="KEGG" id="char:116224655"/>
<dbReference type="Gene3D" id="3.10.100.10">
    <property type="entry name" value="Mannose-Binding Protein A, subunit A"/>
    <property type="match status" value="2"/>
</dbReference>
<dbReference type="InterPro" id="IPR001304">
    <property type="entry name" value="C-type_lectin-like"/>
</dbReference>
<dbReference type="SUPFAM" id="SSF56436">
    <property type="entry name" value="C-type lectin-like"/>
    <property type="match status" value="2"/>
</dbReference>
<dbReference type="RefSeq" id="XP_031440960.1">
    <property type="nucleotide sequence ID" value="XM_031585100.2"/>
</dbReference>
<accession>A0A6P8H1E4</accession>
<reference evidence="5" key="1">
    <citation type="submission" date="2025-08" db="UniProtKB">
        <authorList>
            <consortium name="RefSeq"/>
        </authorList>
    </citation>
    <scope>IDENTIFICATION</scope>
</reference>
<dbReference type="AlphaFoldDB" id="A0A6P8H1E4"/>
<keyword evidence="4" id="KW-1185">Reference proteome</keyword>
<keyword evidence="2" id="KW-0732">Signal</keyword>
<feature type="chain" id="PRO_5027888340" evidence="2">
    <location>
        <begin position="21"/>
        <end position="330"/>
    </location>
</feature>
<feature type="region of interest" description="Disordered" evidence="1">
    <location>
        <begin position="295"/>
        <end position="330"/>
    </location>
</feature>
<dbReference type="PANTHER" id="PTHR45784">
    <property type="entry name" value="C-TYPE LECTIN DOMAIN FAMILY 20 MEMBER A-RELATED"/>
    <property type="match status" value="1"/>
</dbReference>
<protein>
    <submittedName>
        <fullName evidence="5">Macrophage mannose receptor 1-like</fullName>
    </submittedName>
</protein>
<dbReference type="GeneID" id="116224655"/>
<feature type="domain" description="C-type lectin" evidence="3">
    <location>
        <begin position="140"/>
        <end position="252"/>
    </location>
</feature>
<evidence type="ECO:0000256" key="2">
    <source>
        <dbReference type="SAM" id="SignalP"/>
    </source>
</evidence>
<name>A0A6P8H1E4_CLUHA</name>
<dbReference type="InterPro" id="IPR016187">
    <property type="entry name" value="CTDL_fold"/>
</dbReference>
<dbReference type="PROSITE" id="PS50041">
    <property type="entry name" value="C_TYPE_LECTIN_2"/>
    <property type="match status" value="2"/>
</dbReference>
<evidence type="ECO:0000313" key="5">
    <source>
        <dbReference type="RefSeq" id="XP_031440960.1"/>
    </source>
</evidence>
<dbReference type="InterPro" id="IPR016186">
    <property type="entry name" value="C-type_lectin-like/link_sf"/>
</dbReference>
<evidence type="ECO:0000313" key="4">
    <source>
        <dbReference type="Proteomes" id="UP000515152"/>
    </source>
</evidence>
<feature type="domain" description="C-type lectin" evidence="3">
    <location>
        <begin position="20"/>
        <end position="135"/>
    </location>
</feature>
<dbReference type="Proteomes" id="UP000515152">
    <property type="component" value="Chromosome 18"/>
</dbReference>
<dbReference type="Pfam" id="PF00059">
    <property type="entry name" value="Lectin_C"/>
    <property type="match status" value="2"/>
</dbReference>
<feature type="signal peptide" evidence="2">
    <location>
        <begin position="1"/>
        <end position="20"/>
    </location>
</feature>
<dbReference type="SMART" id="SM00034">
    <property type="entry name" value="CLECT"/>
    <property type="match status" value="2"/>
</dbReference>
<proteinExistence type="predicted"/>
<evidence type="ECO:0000256" key="1">
    <source>
        <dbReference type="SAM" id="MobiDB-lite"/>
    </source>
</evidence>
<sequence length="330" mass="38328">MDRNIIQTLFLNSLCVALMAGSRQYHYVANQKTWYEAQAYCRERYTDLATISDSEELNSFKRFCLTQNISGSVWIGLYNDRHDWKWSAGSSDYRNWQSTTSETDPSNMAAEEYAVTYTGHWGNHWSCLAHNFICYDERQITSHGFVLISQDKSWRDAQSYCREHHTDLATVKNAAENEQIREMVASGGVIVWIGLHRLGWQWSDGSNFSQIFTLRSISSGSRRLCVVLVRQSPDENQWEAQDCSRRIPFVCYSAHKRQIVRVQFQSANMDLNATAAQSDILDQIRRKLQEQGLPADAKLSWRKQPDGQIFHKKNEKKEKKGRKKKSKDEF</sequence>